<dbReference type="InterPro" id="IPR036890">
    <property type="entry name" value="HATPase_C_sf"/>
</dbReference>
<dbReference type="PRINTS" id="PR00344">
    <property type="entry name" value="BCTRLSENSOR"/>
</dbReference>
<evidence type="ECO:0000256" key="4">
    <source>
        <dbReference type="ARBA" id="ARBA00023012"/>
    </source>
</evidence>
<keyword evidence="7" id="KW-1185">Reference proteome</keyword>
<dbReference type="PANTHER" id="PTHR34220">
    <property type="entry name" value="SENSOR HISTIDINE KINASE YPDA"/>
    <property type="match status" value="1"/>
</dbReference>
<dbReference type="RefSeq" id="WP_380826330.1">
    <property type="nucleotide sequence ID" value="NZ_JBHTCG010000006.1"/>
</dbReference>
<dbReference type="Pfam" id="PF02518">
    <property type="entry name" value="HATPase_c"/>
    <property type="match status" value="1"/>
</dbReference>
<comment type="catalytic activity">
    <reaction evidence="1">
        <text>ATP + protein L-histidine = ADP + protein N-phospho-L-histidine.</text>
        <dbReference type="EC" id="2.7.13.3"/>
    </reaction>
</comment>
<dbReference type="Gene3D" id="3.30.450.40">
    <property type="match status" value="1"/>
</dbReference>
<evidence type="ECO:0000259" key="5">
    <source>
        <dbReference type="PROSITE" id="PS50109"/>
    </source>
</evidence>
<dbReference type="InterPro" id="IPR029016">
    <property type="entry name" value="GAF-like_dom_sf"/>
</dbReference>
<dbReference type="Pfam" id="PF06580">
    <property type="entry name" value="His_kinase"/>
    <property type="match status" value="1"/>
</dbReference>
<dbReference type="InterPro" id="IPR005467">
    <property type="entry name" value="His_kinase_dom"/>
</dbReference>
<dbReference type="PROSITE" id="PS50109">
    <property type="entry name" value="HIS_KIN"/>
    <property type="match status" value="1"/>
</dbReference>
<protein>
    <recommendedName>
        <fullName evidence="2">histidine kinase</fullName>
        <ecNumber evidence="2">2.7.13.3</ecNumber>
    </recommendedName>
</protein>
<dbReference type="InterPro" id="IPR004358">
    <property type="entry name" value="Sig_transdc_His_kin-like_C"/>
</dbReference>
<evidence type="ECO:0000313" key="7">
    <source>
        <dbReference type="Proteomes" id="UP001596496"/>
    </source>
</evidence>
<evidence type="ECO:0000256" key="3">
    <source>
        <dbReference type="ARBA" id="ARBA00022777"/>
    </source>
</evidence>
<evidence type="ECO:0000256" key="2">
    <source>
        <dbReference type="ARBA" id="ARBA00012438"/>
    </source>
</evidence>
<proteinExistence type="predicted"/>
<comment type="caution">
    <text evidence="6">The sequence shown here is derived from an EMBL/GenBank/DDBJ whole genome shotgun (WGS) entry which is preliminary data.</text>
</comment>
<name>A0ABW2P366_9ACTN</name>
<dbReference type="SMART" id="SM00065">
    <property type="entry name" value="GAF"/>
    <property type="match status" value="1"/>
</dbReference>
<organism evidence="6 7">
    <name type="scientific">Sphaerisporangium rhizosphaerae</name>
    <dbReference type="NCBI Taxonomy" id="2269375"/>
    <lineage>
        <taxon>Bacteria</taxon>
        <taxon>Bacillati</taxon>
        <taxon>Actinomycetota</taxon>
        <taxon>Actinomycetes</taxon>
        <taxon>Streptosporangiales</taxon>
        <taxon>Streptosporangiaceae</taxon>
        <taxon>Sphaerisporangium</taxon>
    </lineage>
</organism>
<dbReference type="SUPFAM" id="SSF55781">
    <property type="entry name" value="GAF domain-like"/>
    <property type="match status" value="1"/>
</dbReference>
<dbReference type="Proteomes" id="UP001596496">
    <property type="component" value="Unassembled WGS sequence"/>
</dbReference>
<dbReference type="PANTHER" id="PTHR34220:SF7">
    <property type="entry name" value="SENSOR HISTIDINE KINASE YPDA"/>
    <property type="match status" value="1"/>
</dbReference>
<dbReference type="InterPro" id="IPR010559">
    <property type="entry name" value="Sig_transdc_His_kin_internal"/>
</dbReference>
<keyword evidence="4" id="KW-0902">Two-component regulatory system</keyword>
<dbReference type="InterPro" id="IPR003594">
    <property type="entry name" value="HATPase_dom"/>
</dbReference>
<dbReference type="Pfam" id="PF01590">
    <property type="entry name" value="GAF"/>
    <property type="match status" value="1"/>
</dbReference>
<evidence type="ECO:0000256" key="1">
    <source>
        <dbReference type="ARBA" id="ARBA00000085"/>
    </source>
</evidence>
<dbReference type="SMART" id="SM00387">
    <property type="entry name" value="HATPase_c"/>
    <property type="match status" value="1"/>
</dbReference>
<accession>A0ABW2P366</accession>
<dbReference type="Gene3D" id="3.30.565.10">
    <property type="entry name" value="Histidine kinase-like ATPase, C-terminal domain"/>
    <property type="match status" value="1"/>
</dbReference>
<dbReference type="InterPro" id="IPR050640">
    <property type="entry name" value="Bact_2-comp_sensor_kinase"/>
</dbReference>
<evidence type="ECO:0000313" key="6">
    <source>
        <dbReference type="EMBL" id="MFC7382957.1"/>
    </source>
</evidence>
<gene>
    <name evidence="6" type="ORF">ACFQSB_12125</name>
</gene>
<dbReference type="EC" id="2.7.13.3" evidence="2"/>
<keyword evidence="3 6" id="KW-0418">Kinase</keyword>
<dbReference type="EMBL" id="JBHTCG010000006">
    <property type="protein sequence ID" value="MFC7382957.1"/>
    <property type="molecule type" value="Genomic_DNA"/>
</dbReference>
<reference evidence="7" key="1">
    <citation type="journal article" date="2019" name="Int. J. Syst. Evol. Microbiol.">
        <title>The Global Catalogue of Microorganisms (GCM) 10K type strain sequencing project: providing services to taxonomists for standard genome sequencing and annotation.</title>
        <authorList>
            <consortium name="The Broad Institute Genomics Platform"/>
            <consortium name="The Broad Institute Genome Sequencing Center for Infectious Disease"/>
            <person name="Wu L."/>
            <person name="Ma J."/>
        </authorList>
    </citation>
    <scope>NUCLEOTIDE SEQUENCE [LARGE SCALE GENOMIC DNA]</scope>
    <source>
        <strain evidence="7">CECT 7649</strain>
    </source>
</reference>
<feature type="domain" description="Histidine kinase" evidence="5">
    <location>
        <begin position="296"/>
        <end position="400"/>
    </location>
</feature>
<dbReference type="SUPFAM" id="SSF55874">
    <property type="entry name" value="ATPase domain of HSP90 chaperone/DNA topoisomerase II/histidine kinase"/>
    <property type="match status" value="1"/>
</dbReference>
<dbReference type="GO" id="GO:0016301">
    <property type="term" value="F:kinase activity"/>
    <property type="evidence" value="ECO:0007669"/>
    <property type="project" value="UniProtKB-KW"/>
</dbReference>
<sequence>MLHTGWALLCVLSGLAGYRLGRRRRGEAGAGGRAGEGGPAGDATFAALHLAAMAAPYLRAGLSRDSARRAVRHLRALTGTAALAVTSTDQVLAWDGAWEAPGEAHVRDLIGHVHGILAGGRPHLVAGDELFCEADDCAIRSAVVVPLTVDGRVIGALAAYDPHVGAPLVRAVTEVGRWASGQLELAELDATRRRAMQAETRALRAQISPHFVCNSLATIASFTRTEPDRARELLLDFADFARHALRRAGDFTTLSDELTCVDRYLLLERARFGDKLRFVVDVVPEVMPVPVPFLCLQPLVENAITHGIRRGGGSGEVSIVVRDAGEEVHITVEDDGAGMEPGRVRRLLAGEPPSGDGGGGIGLANVDVRLRQIYGQEYGLVIDTAPDEGTTVRMRVPKIRPNYN</sequence>
<dbReference type="InterPro" id="IPR003018">
    <property type="entry name" value="GAF"/>
</dbReference>
<keyword evidence="3 6" id="KW-0808">Transferase</keyword>